<feature type="transmembrane region" description="Helical" evidence="1">
    <location>
        <begin position="5"/>
        <end position="23"/>
    </location>
</feature>
<keyword evidence="3" id="KW-1185">Reference proteome</keyword>
<evidence type="ECO:0000313" key="2">
    <source>
        <dbReference type="EMBL" id="MFD2542869.1"/>
    </source>
</evidence>
<dbReference type="EMBL" id="JBHULM010000011">
    <property type="protein sequence ID" value="MFD2542869.1"/>
    <property type="molecule type" value="Genomic_DNA"/>
</dbReference>
<dbReference type="RefSeq" id="WP_379904184.1">
    <property type="nucleotide sequence ID" value="NZ_JBHULM010000011.1"/>
</dbReference>
<accession>A0ABW5K2R0</accession>
<evidence type="ECO:0000313" key="3">
    <source>
        <dbReference type="Proteomes" id="UP001597467"/>
    </source>
</evidence>
<feature type="transmembrane region" description="Helical" evidence="1">
    <location>
        <begin position="101"/>
        <end position="120"/>
    </location>
</feature>
<dbReference type="Pfam" id="PF19665">
    <property type="entry name" value="DUF6168"/>
    <property type="match status" value="1"/>
</dbReference>
<keyword evidence="1" id="KW-0472">Membrane</keyword>
<name>A0ABW5K2R0_9FLAO</name>
<evidence type="ECO:0000256" key="1">
    <source>
        <dbReference type="SAM" id="Phobius"/>
    </source>
</evidence>
<reference evidence="3" key="1">
    <citation type="journal article" date="2019" name="Int. J. Syst. Evol. Microbiol.">
        <title>The Global Catalogue of Microorganisms (GCM) 10K type strain sequencing project: providing services to taxonomists for standard genome sequencing and annotation.</title>
        <authorList>
            <consortium name="The Broad Institute Genomics Platform"/>
            <consortium name="The Broad Institute Genome Sequencing Center for Infectious Disease"/>
            <person name="Wu L."/>
            <person name="Ma J."/>
        </authorList>
    </citation>
    <scope>NUCLEOTIDE SEQUENCE [LARGE SCALE GENOMIC DNA]</scope>
    <source>
        <strain evidence="3">KCTC 42808</strain>
    </source>
</reference>
<dbReference type="Proteomes" id="UP001597467">
    <property type="component" value="Unassembled WGS sequence"/>
</dbReference>
<keyword evidence="1" id="KW-1133">Transmembrane helix</keyword>
<feature type="transmembrane region" description="Helical" evidence="1">
    <location>
        <begin position="65"/>
        <end position="89"/>
    </location>
</feature>
<dbReference type="InterPro" id="IPR046166">
    <property type="entry name" value="DUF6168"/>
</dbReference>
<sequence length="123" mass="13937">MSKRILVVTSIFFGLFLIAYNLHNYLIDAVLPFSLFKVYLFHLIAAIIVYIGIEIVSDKLPNQAGYAYLTFIFIKIGVFVLIFQSSVFANDDLTQIERVGLVVPLFLFLITEAVSVSRLLNNQ</sequence>
<keyword evidence="1" id="KW-0812">Transmembrane</keyword>
<organism evidence="2 3">
    <name type="scientific">Lacinutrix gracilariae</name>
    <dbReference type="NCBI Taxonomy" id="1747198"/>
    <lineage>
        <taxon>Bacteria</taxon>
        <taxon>Pseudomonadati</taxon>
        <taxon>Bacteroidota</taxon>
        <taxon>Flavobacteriia</taxon>
        <taxon>Flavobacteriales</taxon>
        <taxon>Flavobacteriaceae</taxon>
        <taxon>Lacinutrix</taxon>
    </lineage>
</organism>
<protein>
    <submittedName>
        <fullName evidence="2">DUF6168 family protein</fullName>
    </submittedName>
</protein>
<proteinExistence type="predicted"/>
<comment type="caution">
    <text evidence="2">The sequence shown here is derived from an EMBL/GenBank/DDBJ whole genome shotgun (WGS) entry which is preliminary data.</text>
</comment>
<feature type="transmembrane region" description="Helical" evidence="1">
    <location>
        <begin position="29"/>
        <end position="53"/>
    </location>
</feature>
<gene>
    <name evidence="2" type="ORF">ACFSSB_11115</name>
</gene>